<dbReference type="InterPro" id="IPR002616">
    <property type="entry name" value="tRNA_ribo_trans-like"/>
</dbReference>
<feature type="binding site" evidence="8">
    <location>
        <position position="151"/>
    </location>
    <ligand>
        <name>substrate</name>
    </ligand>
</feature>
<sequence>MADEKALEFKILGKCSRSKARVSVISLPHYDVDAPVFMPVGTQGTLKGMTSYQLEKLDCHIILGNTYHLGMRPGTDVLEKVGGLHNFMNWKRAMLTDSGGFQMVSLLKLSEVSEEGVKFQSPHDGSEMLLSPEKSMEIQNTIGADIMMQLDDVISSLTTGSRVEEAMYRSIRWLDRCIKAHKRPAEQNLFPIIQGGLDPKLREICCQEMVKRDCPGYAIGGLSGGEEKEQFWKMVSLCTDYLPENKPRYCMGIGYTTDLIVCVALGADMFDCVYPTRTARFGTALTATGQLSLRQQKFASDFTPIESDCLCSTCRKHSRAYVHSLFSREAVGCHLITVHNIYYQMRLMKEMRDSIMNDKFPDFVKKRFNLLYPDKNFPPWAVNALSSVGITLD</sequence>
<evidence type="ECO:0000259" key="9">
    <source>
        <dbReference type="Pfam" id="PF01702"/>
    </source>
</evidence>
<keyword evidence="1 8" id="KW-0328">Glycosyltransferase</keyword>
<feature type="active site" description="Nucleophile" evidence="8">
    <location>
        <position position="271"/>
    </location>
</feature>
<feature type="binding site" evidence="8">
    <location>
        <position position="309"/>
    </location>
    <ligand>
        <name>Zn(2+)</name>
        <dbReference type="ChEBI" id="CHEBI:29105"/>
    </ligand>
</feature>
<dbReference type="Pfam" id="PF01702">
    <property type="entry name" value="TGT"/>
    <property type="match status" value="1"/>
</dbReference>
<dbReference type="SUPFAM" id="SSF51713">
    <property type="entry name" value="tRNA-guanine transglycosylase"/>
    <property type="match status" value="1"/>
</dbReference>
<dbReference type="GO" id="GO:0006400">
    <property type="term" value="P:tRNA modification"/>
    <property type="evidence" value="ECO:0007669"/>
    <property type="project" value="InterPro"/>
</dbReference>
<reference evidence="10" key="1">
    <citation type="submission" date="2020-04" db="EMBL/GenBank/DDBJ databases">
        <authorList>
            <person name="Alioto T."/>
            <person name="Alioto T."/>
            <person name="Gomez Garrido J."/>
        </authorList>
    </citation>
    <scope>NUCLEOTIDE SEQUENCE</scope>
    <source>
        <strain evidence="10">A484AB</strain>
    </source>
</reference>
<feature type="binding site" evidence="8">
    <location>
        <position position="311"/>
    </location>
    <ligand>
        <name>Zn(2+)</name>
        <dbReference type="ChEBI" id="CHEBI:29105"/>
    </ligand>
</feature>
<feature type="binding site" evidence="8">
    <location>
        <position position="194"/>
    </location>
    <ligand>
        <name>substrate</name>
    </ligand>
</feature>
<dbReference type="Proteomes" id="UP001152795">
    <property type="component" value="Unassembled WGS sequence"/>
</dbReference>
<feature type="binding site" evidence="8">
    <location>
        <position position="314"/>
    </location>
    <ligand>
        <name>Zn(2+)</name>
        <dbReference type="ChEBI" id="CHEBI:29105"/>
    </ligand>
</feature>
<comment type="subcellular location">
    <subcellularLocation>
        <location evidence="8">Cytoplasm</location>
    </subcellularLocation>
</comment>
<evidence type="ECO:0000256" key="8">
    <source>
        <dbReference type="HAMAP-Rule" id="MF_03218"/>
    </source>
</evidence>
<dbReference type="GO" id="GO:0046872">
    <property type="term" value="F:metal ion binding"/>
    <property type="evidence" value="ECO:0007669"/>
    <property type="project" value="UniProtKB-KW"/>
</dbReference>
<dbReference type="EMBL" id="CACRXK020000261">
    <property type="protein sequence ID" value="CAB3980142.1"/>
    <property type="molecule type" value="Genomic_DNA"/>
</dbReference>
<dbReference type="OrthoDB" id="10249838at2759"/>
<dbReference type="NCBIfam" id="TIGR00449">
    <property type="entry name" value="tgt_general"/>
    <property type="match status" value="1"/>
</dbReference>
<comment type="function">
    <text evidence="8">Catalytic subunit of the queuine tRNA-ribosyltransferase (TGT) that catalyzes the base-exchange of a guanine (G) residue with queuine (Q) at position 34 (anticodon wobble position) in tRNAs with GU(N) anticodons (tRNA-Asp, -Asn, -His and -Tyr), resulting in the hypermodified nucleoside queuosine (7-(((4,5-cis-dihydroxy-2-cyclopenten-1-yl)amino)methyl)-7-deazaguanosine). Catalysis occurs through a double-displacement mechanism. The nucleophile active site attacks the C1' of nucleotide 34 to detach the guanine base from the RNA, forming a covalent enzyme-RNA intermediate. The proton acceptor active site deprotonates the incoming queuine, allowing a nucleophilic attack on the C1' of the ribose to form the product.</text>
</comment>
<dbReference type="FunFam" id="3.20.20.105:FF:000001">
    <property type="entry name" value="Queuine tRNA-ribosyltransferase"/>
    <property type="match status" value="1"/>
</dbReference>
<dbReference type="EC" id="2.4.2.64" evidence="8"/>
<evidence type="ECO:0000256" key="5">
    <source>
        <dbReference type="ARBA" id="ARBA00022833"/>
    </source>
</evidence>
<name>A0A6S7FVD7_PARCT</name>
<evidence type="ECO:0000256" key="2">
    <source>
        <dbReference type="ARBA" id="ARBA00022679"/>
    </source>
</evidence>
<comment type="subunit">
    <text evidence="8">Heterodimer of a catalytic subunit and an accessory subunit.</text>
</comment>
<comment type="catalytic activity">
    <reaction evidence="6 8">
        <text>guanosine(34) in tRNA + queuine = queuosine(34) in tRNA + guanine</text>
        <dbReference type="Rhea" id="RHEA:16633"/>
        <dbReference type="Rhea" id="RHEA-COMP:10341"/>
        <dbReference type="Rhea" id="RHEA-COMP:18571"/>
        <dbReference type="ChEBI" id="CHEBI:16235"/>
        <dbReference type="ChEBI" id="CHEBI:17433"/>
        <dbReference type="ChEBI" id="CHEBI:74269"/>
        <dbReference type="ChEBI" id="CHEBI:194431"/>
        <dbReference type="EC" id="2.4.2.64"/>
    </reaction>
</comment>
<dbReference type="PANTHER" id="PTHR43530:SF1">
    <property type="entry name" value="QUEUINE TRNA-RIBOSYLTRANSFERASE CATALYTIC SUBUNIT 1"/>
    <property type="match status" value="1"/>
</dbReference>
<dbReference type="InterPro" id="IPR036511">
    <property type="entry name" value="TGT-like_sf"/>
</dbReference>
<evidence type="ECO:0000313" key="11">
    <source>
        <dbReference type="Proteomes" id="UP001152795"/>
    </source>
</evidence>
<comment type="similarity">
    <text evidence="8">Belongs to the queuine tRNA-ribosyltransferase family.</text>
</comment>
<feature type="binding site" evidence="8">
    <location>
        <begin position="97"/>
        <end position="101"/>
    </location>
    <ligand>
        <name>substrate</name>
    </ligand>
</feature>
<evidence type="ECO:0000256" key="6">
    <source>
        <dbReference type="ARBA" id="ARBA00052706"/>
    </source>
</evidence>
<proteinExistence type="inferred from homology"/>
<organism evidence="10 11">
    <name type="scientific">Paramuricea clavata</name>
    <name type="common">Red gorgonian</name>
    <name type="synonym">Violescent sea-whip</name>
    <dbReference type="NCBI Taxonomy" id="317549"/>
    <lineage>
        <taxon>Eukaryota</taxon>
        <taxon>Metazoa</taxon>
        <taxon>Cnidaria</taxon>
        <taxon>Anthozoa</taxon>
        <taxon>Octocorallia</taxon>
        <taxon>Malacalcyonacea</taxon>
        <taxon>Plexauridae</taxon>
        <taxon>Paramuricea</taxon>
    </lineage>
</organism>
<dbReference type="Gene3D" id="3.20.20.105">
    <property type="entry name" value="Queuine tRNA-ribosyltransferase-like"/>
    <property type="match status" value="1"/>
</dbReference>
<accession>A0A6S7FVD7</accession>
<evidence type="ECO:0000256" key="4">
    <source>
        <dbReference type="ARBA" id="ARBA00022723"/>
    </source>
</evidence>
<dbReference type="NCBIfam" id="TIGR00430">
    <property type="entry name" value="Q_tRNA_tgt"/>
    <property type="match status" value="1"/>
</dbReference>
<keyword evidence="3 8" id="KW-0819">tRNA processing</keyword>
<dbReference type="GO" id="GO:0005829">
    <property type="term" value="C:cytosol"/>
    <property type="evidence" value="ECO:0007669"/>
    <property type="project" value="TreeGrafter"/>
</dbReference>
<evidence type="ECO:0000256" key="1">
    <source>
        <dbReference type="ARBA" id="ARBA00022676"/>
    </source>
</evidence>
<dbReference type="GO" id="GO:0008479">
    <property type="term" value="F:tRNA-guanosine(34) queuine transglycosylase activity"/>
    <property type="evidence" value="ECO:0007669"/>
    <property type="project" value="UniProtKB-UniRule"/>
</dbReference>
<comment type="caution">
    <text evidence="10">The sequence shown here is derived from an EMBL/GenBank/DDBJ whole genome shotgun (WGS) entry which is preliminary data.</text>
</comment>
<feature type="binding site" evidence="8">
    <location>
        <position position="221"/>
    </location>
    <ligand>
        <name>substrate</name>
    </ligand>
</feature>
<evidence type="ECO:0000313" key="10">
    <source>
        <dbReference type="EMBL" id="CAB3980142.1"/>
    </source>
</evidence>
<dbReference type="InterPro" id="IPR004803">
    <property type="entry name" value="TGT"/>
</dbReference>
<keyword evidence="4 8" id="KW-0479">Metal-binding</keyword>
<comment type="subunit">
    <text evidence="7">Heterodimer of a catalytic subunit QTRT1 and an accessory subunit QTRT2.</text>
</comment>
<gene>
    <name evidence="10" type="ORF">PACLA_8A052001</name>
</gene>
<keyword evidence="11" id="KW-1185">Reference proteome</keyword>
<feature type="active site" description="Proton acceptor" evidence="8">
    <location>
        <position position="97"/>
    </location>
</feature>
<evidence type="ECO:0000256" key="7">
    <source>
        <dbReference type="ARBA" id="ARBA00062453"/>
    </source>
</evidence>
<feature type="binding site" evidence="8">
    <location>
        <position position="339"/>
    </location>
    <ligand>
        <name>Zn(2+)</name>
        <dbReference type="ChEBI" id="CHEBI:29105"/>
    </ligand>
</feature>
<dbReference type="PANTHER" id="PTHR43530">
    <property type="entry name" value="QUEUINE TRNA-RIBOSYLTRANSFERASE CATALYTIC SUBUNIT 1"/>
    <property type="match status" value="1"/>
</dbReference>
<feature type="region of interest" description="RNA binding" evidence="8">
    <location>
        <begin position="252"/>
        <end position="258"/>
    </location>
</feature>
<dbReference type="HAMAP" id="MF_00168">
    <property type="entry name" value="Q_tRNA_Tgt"/>
    <property type="match status" value="1"/>
</dbReference>
<feature type="domain" description="tRNA-guanine(15) transglycosylase-like" evidence="9">
    <location>
        <begin position="18"/>
        <end position="369"/>
    </location>
</feature>
<keyword evidence="2 8" id="KW-0808">Transferase</keyword>
<dbReference type="AlphaFoldDB" id="A0A6S7FVD7"/>
<feature type="region of interest" description="RNA binding; important for wobble base 34 recognition" evidence="8">
    <location>
        <begin position="276"/>
        <end position="280"/>
    </location>
</feature>
<keyword evidence="8" id="KW-0963">Cytoplasm</keyword>
<evidence type="ECO:0000256" key="3">
    <source>
        <dbReference type="ARBA" id="ARBA00022694"/>
    </source>
</evidence>
<comment type="cofactor">
    <cofactor evidence="8">
        <name>Zn(2+)</name>
        <dbReference type="ChEBI" id="CHEBI:29105"/>
    </cofactor>
</comment>
<keyword evidence="5 8" id="KW-0862">Zinc</keyword>
<protein>
    <recommendedName>
        <fullName evidence="8">Queuine tRNA-ribosyltransferase catalytic subunit 1</fullName>
        <ecNumber evidence="8">2.4.2.64</ecNumber>
    </recommendedName>
    <alternativeName>
        <fullName evidence="8">Guanine insertion enzyme</fullName>
    </alternativeName>
    <alternativeName>
        <fullName evidence="8">tRNA-guanine transglycosylase</fullName>
    </alternativeName>
</protein>